<evidence type="ECO:0000256" key="1">
    <source>
        <dbReference type="ARBA" id="ARBA00007905"/>
    </source>
</evidence>
<organism evidence="8 9">
    <name type="scientific">Leucosporidium creatinivorum</name>
    <dbReference type="NCBI Taxonomy" id="106004"/>
    <lineage>
        <taxon>Eukaryota</taxon>
        <taxon>Fungi</taxon>
        <taxon>Dikarya</taxon>
        <taxon>Basidiomycota</taxon>
        <taxon>Pucciniomycotina</taxon>
        <taxon>Microbotryomycetes</taxon>
        <taxon>Leucosporidiales</taxon>
        <taxon>Leucosporidium</taxon>
    </lineage>
</organism>
<evidence type="ECO:0000259" key="7">
    <source>
        <dbReference type="Pfam" id="PF00248"/>
    </source>
</evidence>
<accession>A0A1Y2DRN9</accession>
<dbReference type="InterPro" id="IPR044494">
    <property type="entry name" value="AKR3C2/3"/>
</dbReference>
<dbReference type="PANTHER" id="PTHR43827:SF3">
    <property type="entry name" value="NADP-DEPENDENT OXIDOREDUCTASE DOMAIN-CONTAINING PROTEIN"/>
    <property type="match status" value="1"/>
</dbReference>
<feature type="domain" description="NADP-dependent oxidoreductase" evidence="7">
    <location>
        <begin position="39"/>
        <end position="285"/>
    </location>
</feature>
<dbReference type="GO" id="GO:0016652">
    <property type="term" value="F:oxidoreductase activity, acting on NAD(P)H as acceptor"/>
    <property type="evidence" value="ECO:0007669"/>
    <property type="project" value="InterPro"/>
</dbReference>
<evidence type="ECO:0000256" key="6">
    <source>
        <dbReference type="PIRSR" id="PIRSR000097-3"/>
    </source>
</evidence>
<dbReference type="STRING" id="106004.A0A1Y2DRN9"/>
<feature type="active site" description="Proton donor" evidence="4">
    <location>
        <position position="62"/>
    </location>
</feature>
<comment type="caution">
    <text evidence="8">The sequence shown here is derived from an EMBL/GenBank/DDBJ whole genome shotgun (WGS) entry which is preliminary data.</text>
</comment>
<keyword evidence="3" id="KW-0560">Oxidoreductase</keyword>
<keyword evidence="9" id="KW-1185">Reference proteome</keyword>
<dbReference type="PROSITE" id="PS00062">
    <property type="entry name" value="ALDOKETO_REDUCTASE_2"/>
    <property type="match status" value="1"/>
</dbReference>
<dbReference type="InterPro" id="IPR023210">
    <property type="entry name" value="NADP_OxRdtase_dom"/>
</dbReference>
<dbReference type="Pfam" id="PF00248">
    <property type="entry name" value="Aldo_ket_red"/>
    <property type="match status" value="1"/>
</dbReference>
<dbReference type="PIRSF" id="PIRSF000097">
    <property type="entry name" value="AKR"/>
    <property type="match status" value="1"/>
</dbReference>
<dbReference type="EMBL" id="MCGR01000071">
    <property type="protein sequence ID" value="ORY61942.1"/>
    <property type="molecule type" value="Genomic_DNA"/>
</dbReference>
<evidence type="ECO:0000256" key="4">
    <source>
        <dbReference type="PIRSR" id="PIRSR000097-1"/>
    </source>
</evidence>
<evidence type="ECO:0000256" key="2">
    <source>
        <dbReference type="ARBA" id="ARBA00022857"/>
    </source>
</evidence>
<dbReference type="PRINTS" id="PR00069">
    <property type="entry name" value="ALDKETRDTASE"/>
</dbReference>
<protein>
    <submittedName>
        <fullName evidence="8">Ketoreductase</fullName>
    </submittedName>
</protein>
<comment type="similarity">
    <text evidence="1">Belongs to the aldo/keto reductase family.</text>
</comment>
<dbReference type="InParanoid" id="A0A1Y2DRN9"/>
<dbReference type="Proteomes" id="UP000193467">
    <property type="component" value="Unassembled WGS sequence"/>
</dbReference>
<dbReference type="InterPro" id="IPR036812">
    <property type="entry name" value="NAD(P)_OxRdtase_dom_sf"/>
</dbReference>
<proteinExistence type="inferred from homology"/>
<sequence length="301" mass="32866">MPFDSIKLNSGSTLPGIAFGTGSDWRANPREKDDDGISREVVEAVKAAAAAGFRSFDAAEYYNTEKSLGQGLKESGIPREELFITSKIAKPESLADIPAAVRQQLAWLQVDYLDLYLIHTPRSIKDGLTFIGVWQELEKLVDEGLVRSLGVSNFLPEHFEQFINEARIKPAVNQISVYPYIYHRDLAVIEYSQKHGIAIEAYEVSSSLIRSTEKGGPLDPVIDSIVAKFASEGLAVTPGQVLLQWAAAKKFAIVTTSSKPARIQEYVAAGGFRLEPSQVEAIDAAALQGAKAGFGQYSSWK</sequence>
<dbReference type="InterPro" id="IPR020471">
    <property type="entry name" value="AKR"/>
</dbReference>
<dbReference type="CDD" id="cd19120">
    <property type="entry name" value="AKR_AKR3C2-3"/>
    <property type="match status" value="1"/>
</dbReference>
<dbReference type="SUPFAM" id="SSF51430">
    <property type="entry name" value="NAD(P)-linked oxidoreductase"/>
    <property type="match status" value="1"/>
</dbReference>
<dbReference type="OrthoDB" id="416253at2759"/>
<feature type="site" description="Lowers pKa of active site Tyr" evidence="6">
    <location>
        <position position="87"/>
    </location>
</feature>
<dbReference type="PROSITE" id="PS00798">
    <property type="entry name" value="ALDOKETO_REDUCTASE_1"/>
    <property type="match status" value="1"/>
</dbReference>
<evidence type="ECO:0000313" key="9">
    <source>
        <dbReference type="Proteomes" id="UP000193467"/>
    </source>
</evidence>
<keyword evidence="2" id="KW-0521">NADP</keyword>
<evidence type="ECO:0000256" key="3">
    <source>
        <dbReference type="ARBA" id="ARBA00023002"/>
    </source>
</evidence>
<dbReference type="AlphaFoldDB" id="A0A1Y2DRN9"/>
<dbReference type="Gene3D" id="3.20.20.100">
    <property type="entry name" value="NADP-dependent oxidoreductase domain"/>
    <property type="match status" value="1"/>
</dbReference>
<gene>
    <name evidence="8" type="ORF">BCR35DRAFT_322477</name>
</gene>
<name>A0A1Y2DRN9_9BASI</name>
<evidence type="ECO:0000313" key="8">
    <source>
        <dbReference type="EMBL" id="ORY61942.1"/>
    </source>
</evidence>
<dbReference type="PANTHER" id="PTHR43827">
    <property type="entry name" value="2,5-DIKETO-D-GLUCONIC ACID REDUCTASE"/>
    <property type="match status" value="1"/>
</dbReference>
<dbReference type="InterPro" id="IPR018170">
    <property type="entry name" value="Aldo/ket_reductase_CS"/>
</dbReference>
<dbReference type="GO" id="GO:0016616">
    <property type="term" value="F:oxidoreductase activity, acting on the CH-OH group of donors, NAD or NADP as acceptor"/>
    <property type="evidence" value="ECO:0007669"/>
    <property type="project" value="UniProtKB-ARBA"/>
</dbReference>
<reference evidence="8 9" key="1">
    <citation type="submission" date="2016-07" db="EMBL/GenBank/DDBJ databases">
        <title>Pervasive Adenine N6-methylation of Active Genes in Fungi.</title>
        <authorList>
            <consortium name="DOE Joint Genome Institute"/>
            <person name="Mondo S.J."/>
            <person name="Dannebaum R.O."/>
            <person name="Kuo R.C."/>
            <person name="Labutti K."/>
            <person name="Haridas S."/>
            <person name="Kuo A."/>
            <person name="Salamov A."/>
            <person name="Ahrendt S.R."/>
            <person name="Lipzen A."/>
            <person name="Sullivan W."/>
            <person name="Andreopoulos W.B."/>
            <person name="Clum A."/>
            <person name="Lindquist E."/>
            <person name="Daum C."/>
            <person name="Ramamoorthy G.K."/>
            <person name="Gryganskyi A."/>
            <person name="Culley D."/>
            <person name="Magnuson J.K."/>
            <person name="James T.Y."/>
            <person name="O'Malley M.A."/>
            <person name="Stajich J.E."/>
            <person name="Spatafora J.W."/>
            <person name="Visel A."/>
            <person name="Grigoriev I.V."/>
        </authorList>
    </citation>
    <scope>NUCLEOTIDE SEQUENCE [LARGE SCALE GENOMIC DNA]</scope>
    <source>
        <strain evidence="8 9">62-1032</strain>
    </source>
</reference>
<feature type="binding site" evidence="5">
    <location>
        <position position="119"/>
    </location>
    <ligand>
        <name>substrate</name>
    </ligand>
</feature>
<evidence type="ECO:0000256" key="5">
    <source>
        <dbReference type="PIRSR" id="PIRSR000097-2"/>
    </source>
</evidence>